<feature type="transmembrane region" description="Helical" evidence="6">
    <location>
        <begin position="165"/>
        <end position="186"/>
    </location>
</feature>
<evidence type="ECO:0000256" key="1">
    <source>
        <dbReference type="ARBA" id="ARBA00004651"/>
    </source>
</evidence>
<dbReference type="EMBL" id="JBHTEF010000001">
    <property type="protein sequence ID" value="MFC7580153.1"/>
    <property type="molecule type" value="Genomic_DNA"/>
</dbReference>
<dbReference type="Proteomes" id="UP001596527">
    <property type="component" value="Unassembled WGS sequence"/>
</dbReference>
<feature type="transmembrane region" description="Helical" evidence="6">
    <location>
        <begin position="93"/>
        <end position="113"/>
    </location>
</feature>
<sequence length="320" mass="33904">MSPDSRDPKATGSSRTRHVLVTVLKWGLVVLAVVFLAREITQQWLSVRDTLVATPVWSVLLSLFLAAAAVAASGEQQRGLLLAMGYRLGIAEWFRVFFVAQLGKYVPGTAWAYVSQMELSRAKGIRRATSVAVMLLGAGMTVLTSFALGWVSIGEGTVTWLPTWLRAIAAGCGVACMVAVMVRARWVGALLAKLPERFRVGRSDLDLASLPSLWGPSTWTVTASVLYGFHVLVLSLPSGGFSWSLTAQSVGGFATAWVVGFLAFVVPAGVGVREVVLAAFLTPSLGSGGALAVVVVSRFVIIIAEALLMASAPLLGERSK</sequence>
<keyword evidence="5 6" id="KW-0472">Membrane</keyword>
<accession>A0ABW2SKR9</accession>
<gene>
    <name evidence="7" type="ORF">ACFQWG_02815</name>
</gene>
<name>A0ABW2SKR9_9ACTO</name>
<evidence type="ECO:0000256" key="6">
    <source>
        <dbReference type="SAM" id="Phobius"/>
    </source>
</evidence>
<feature type="transmembrane region" description="Helical" evidence="6">
    <location>
        <begin position="249"/>
        <end position="268"/>
    </location>
</feature>
<evidence type="ECO:0000256" key="3">
    <source>
        <dbReference type="ARBA" id="ARBA00022692"/>
    </source>
</evidence>
<evidence type="ECO:0000256" key="2">
    <source>
        <dbReference type="ARBA" id="ARBA00022475"/>
    </source>
</evidence>
<proteinExistence type="predicted"/>
<keyword evidence="2" id="KW-1003">Cell membrane</keyword>
<keyword evidence="8" id="KW-1185">Reference proteome</keyword>
<feature type="transmembrane region" description="Helical" evidence="6">
    <location>
        <begin position="20"/>
        <end position="38"/>
    </location>
</feature>
<feature type="transmembrane region" description="Helical" evidence="6">
    <location>
        <begin position="50"/>
        <end position="73"/>
    </location>
</feature>
<evidence type="ECO:0000256" key="5">
    <source>
        <dbReference type="ARBA" id="ARBA00023136"/>
    </source>
</evidence>
<evidence type="ECO:0000313" key="7">
    <source>
        <dbReference type="EMBL" id="MFC7580153.1"/>
    </source>
</evidence>
<dbReference type="Pfam" id="PF03706">
    <property type="entry name" value="LPG_synthase_TM"/>
    <property type="match status" value="1"/>
</dbReference>
<comment type="caution">
    <text evidence="7">The sequence shown here is derived from an EMBL/GenBank/DDBJ whole genome shotgun (WGS) entry which is preliminary data.</text>
</comment>
<dbReference type="InterPro" id="IPR022791">
    <property type="entry name" value="L-PG_synthase/AglD"/>
</dbReference>
<dbReference type="RefSeq" id="WP_380971898.1">
    <property type="nucleotide sequence ID" value="NZ_JBHTEF010000001.1"/>
</dbReference>
<comment type="subcellular location">
    <subcellularLocation>
        <location evidence="1">Cell membrane</location>
        <topology evidence="1">Multi-pass membrane protein</topology>
    </subcellularLocation>
</comment>
<keyword evidence="4 6" id="KW-1133">Transmembrane helix</keyword>
<organism evidence="7 8">
    <name type="scientific">Schaalia naturae</name>
    <dbReference type="NCBI Taxonomy" id="635203"/>
    <lineage>
        <taxon>Bacteria</taxon>
        <taxon>Bacillati</taxon>
        <taxon>Actinomycetota</taxon>
        <taxon>Actinomycetes</taxon>
        <taxon>Actinomycetales</taxon>
        <taxon>Actinomycetaceae</taxon>
        <taxon>Schaalia</taxon>
    </lineage>
</organism>
<protein>
    <submittedName>
        <fullName evidence="7">Uncharacterized protein</fullName>
    </submittedName>
</protein>
<evidence type="ECO:0000313" key="8">
    <source>
        <dbReference type="Proteomes" id="UP001596527"/>
    </source>
</evidence>
<keyword evidence="3 6" id="KW-0812">Transmembrane</keyword>
<reference evidence="8" key="1">
    <citation type="journal article" date="2019" name="Int. J. Syst. Evol. Microbiol.">
        <title>The Global Catalogue of Microorganisms (GCM) 10K type strain sequencing project: providing services to taxonomists for standard genome sequencing and annotation.</title>
        <authorList>
            <consortium name="The Broad Institute Genomics Platform"/>
            <consortium name="The Broad Institute Genome Sequencing Center for Infectious Disease"/>
            <person name="Wu L."/>
            <person name="Ma J."/>
        </authorList>
    </citation>
    <scope>NUCLEOTIDE SEQUENCE [LARGE SCALE GENOMIC DNA]</scope>
    <source>
        <strain evidence="8">CCUG 56698</strain>
    </source>
</reference>
<feature type="transmembrane region" description="Helical" evidence="6">
    <location>
        <begin position="133"/>
        <end position="153"/>
    </location>
</feature>
<evidence type="ECO:0000256" key="4">
    <source>
        <dbReference type="ARBA" id="ARBA00022989"/>
    </source>
</evidence>